<evidence type="ECO:0000313" key="3">
    <source>
        <dbReference type="EMBL" id="WOS95479.1"/>
    </source>
</evidence>
<feature type="domain" description="Cell envelope-related transcriptional attenuator" evidence="2">
    <location>
        <begin position="97"/>
        <end position="241"/>
    </location>
</feature>
<name>A0AAF1BLY7_9STAP</name>
<dbReference type="AlphaFoldDB" id="A0AAF1BLY7"/>
<evidence type="ECO:0000256" key="1">
    <source>
        <dbReference type="ARBA" id="ARBA00006068"/>
    </source>
</evidence>
<dbReference type="RefSeq" id="WP_257993678.1">
    <property type="nucleotide sequence ID" value="NZ_CP136964.1"/>
</dbReference>
<proteinExistence type="inferred from homology"/>
<comment type="similarity">
    <text evidence="1">Belongs to the LytR/CpsA/Psr (LCP) family.</text>
</comment>
<dbReference type="KEGG" id="nmy:CJ229_005090"/>
<reference evidence="3 4" key="2">
    <citation type="submission" date="2023-10" db="EMBL/GenBank/DDBJ databases">
        <authorList>
            <person name="Choi B."/>
        </authorList>
    </citation>
    <scope>NUCLEOTIDE SEQUENCE [LARGE SCALE GENOMIC DNA]</scope>
    <source>
        <strain evidence="3 4">UMB0959</strain>
    </source>
</reference>
<evidence type="ECO:0000259" key="2">
    <source>
        <dbReference type="Pfam" id="PF03816"/>
    </source>
</evidence>
<sequence>MEERQKVRKRRRRKKRMPVWLKVLLTCFLLFIIAGLAFAVFTFYKLNQLSTSINEGTEERQASKLRREDVNVDKKDPISIALFGIDSDESRDGLGERSDSIILLSVNPNTNKTVMVSVPRDTRAEIVGNGTVEKINHAYAYGGPQMAKDSIENLMNVPIDHYVSINMDGLKDLIDIVGGVTVTSNATFTVRGNSYVEGLPYDMDGTEALAFTRSRYEEGSGGDFGRQDRQQLVVEALGQKLLSVGSITRINSIVDTLGYNVKTDLTMADIQDIGTKYNGARRNVERIQLEGTGETMEDGLWYFLPDEESLKEAERKYKENLEIE</sequence>
<dbReference type="Pfam" id="PF03816">
    <property type="entry name" value="LytR_cpsA_psr"/>
    <property type="match status" value="1"/>
</dbReference>
<dbReference type="NCBIfam" id="TIGR00350">
    <property type="entry name" value="lytR_cpsA_psr"/>
    <property type="match status" value="1"/>
</dbReference>
<dbReference type="InterPro" id="IPR004474">
    <property type="entry name" value="LytR_CpsA_psr"/>
</dbReference>
<dbReference type="Proteomes" id="UP000243626">
    <property type="component" value="Chromosome"/>
</dbReference>
<dbReference type="InterPro" id="IPR050922">
    <property type="entry name" value="LytR/CpsA/Psr_CW_biosynth"/>
</dbReference>
<organism evidence="3 4">
    <name type="scientific">Nosocomiicoccus massiliensis</name>
    <dbReference type="NCBI Taxonomy" id="1232430"/>
    <lineage>
        <taxon>Bacteria</taxon>
        <taxon>Bacillati</taxon>
        <taxon>Bacillota</taxon>
        <taxon>Bacilli</taxon>
        <taxon>Bacillales</taxon>
        <taxon>Staphylococcaceae</taxon>
        <taxon>Nosocomiicoccus</taxon>
    </lineage>
</organism>
<dbReference type="PANTHER" id="PTHR33392">
    <property type="entry name" value="POLYISOPRENYL-TEICHOIC ACID--PEPTIDOGLYCAN TEICHOIC ACID TRANSFERASE TAGU"/>
    <property type="match status" value="1"/>
</dbReference>
<dbReference type="EMBL" id="CP136964">
    <property type="protein sequence ID" value="WOS95479.1"/>
    <property type="molecule type" value="Genomic_DNA"/>
</dbReference>
<dbReference type="Gene3D" id="3.40.630.190">
    <property type="entry name" value="LCP protein"/>
    <property type="match status" value="1"/>
</dbReference>
<accession>A0AAF1BLY7</accession>
<dbReference type="PANTHER" id="PTHR33392:SF6">
    <property type="entry name" value="POLYISOPRENYL-TEICHOIC ACID--PEPTIDOGLYCAN TEICHOIC ACID TRANSFERASE TAGU"/>
    <property type="match status" value="1"/>
</dbReference>
<keyword evidence="4" id="KW-1185">Reference proteome</keyword>
<reference evidence="4" key="1">
    <citation type="submission" date="2017-09" db="EMBL/GenBank/DDBJ databases">
        <title>Bacterial strain isolated from the female urinary microbiota.</title>
        <authorList>
            <person name="Thomas-White K."/>
            <person name="Kumar N."/>
            <person name="Forster S."/>
            <person name="Putonti C."/>
            <person name="Lawley T."/>
            <person name="Wolfe A.J."/>
        </authorList>
    </citation>
    <scope>NUCLEOTIDE SEQUENCE [LARGE SCALE GENOMIC DNA]</scope>
    <source>
        <strain evidence="4">UMB0959</strain>
    </source>
</reference>
<gene>
    <name evidence="3" type="ORF">CJ229_005090</name>
</gene>
<protein>
    <submittedName>
        <fullName evidence="3">LCP family protein</fullName>
    </submittedName>
</protein>
<evidence type="ECO:0000313" key="4">
    <source>
        <dbReference type="Proteomes" id="UP000243626"/>
    </source>
</evidence>